<dbReference type="PANTHER" id="PTHR45896:SF1">
    <property type="entry name" value="N-ALPHA-ACETYLTRANSFERASE 30"/>
    <property type="match status" value="1"/>
</dbReference>
<protein>
    <recommendedName>
        <fullName evidence="4">N-acetyltransferase domain-containing protein</fullName>
    </recommendedName>
</protein>
<dbReference type="InterPro" id="IPR000182">
    <property type="entry name" value="GNAT_dom"/>
</dbReference>
<evidence type="ECO:0000256" key="2">
    <source>
        <dbReference type="ARBA" id="ARBA00023315"/>
    </source>
</evidence>
<dbReference type="GO" id="GO:0031417">
    <property type="term" value="C:NatC complex"/>
    <property type="evidence" value="ECO:0007669"/>
    <property type="project" value="TreeGrafter"/>
</dbReference>
<dbReference type="SUPFAM" id="SSF55729">
    <property type="entry name" value="Acyl-CoA N-acyltransferases (Nat)"/>
    <property type="match status" value="1"/>
</dbReference>
<comment type="similarity">
    <text evidence="3">Belongs to the acetyltransferase family. MAK3 subfamily.</text>
</comment>
<dbReference type="Proteomes" id="UP001165160">
    <property type="component" value="Unassembled WGS sequence"/>
</dbReference>
<name>A0A9W7CCT7_9STRA</name>
<dbReference type="PANTHER" id="PTHR45896">
    <property type="entry name" value="N-ALPHA-ACETYLTRANSFERASE 30"/>
    <property type="match status" value="1"/>
</dbReference>
<evidence type="ECO:0000256" key="3">
    <source>
        <dbReference type="ARBA" id="ARBA00024025"/>
    </source>
</evidence>
<organism evidence="5 6">
    <name type="scientific">Triparma verrucosa</name>
    <dbReference type="NCBI Taxonomy" id="1606542"/>
    <lineage>
        <taxon>Eukaryota</taxon>
        <taxon>Sar</taxon>
        <taxon>Stramenopiles</taxon>
        <taxon>Ochrophyta</taxon>
        <taxon>Bolidophyceae</taxon>
        <taxon>Parmales</taxon>
        <taxon>Triparmaceae</taxon>
        <taxon>Triparma</taxon>
    </lineage>
</organism>
<dbReference type="GO" id="GO:0004596">
    <property type="term" value="F:protein-N-terminal amino-acid acetyltransferase activity"/>
    <property type="evidence" value="ECO:0007669"/>
    <property type="project" value="InterPro"/>
</dbReference>
<evidence type="ECO:0000256" key="1">
    <source>
        <dbReference type="ARBA" id="ARBA00022679"/>
    </source>
</evidence>
<feature type="domain" description="N-acetyltransferase" evidence="4">
    <location>
        <begin position="94"/>
        <end position="244"/>
    </location>
</feature>
<keyword evidence="2" id="KW-0012">Acyltransferase</keyword>
<keyword evidence="6" id="KW-1185">Reference proteome</keyword>
<dbReference type="InterPro" id="IPR044542">
    <property type="entry name" value="NAA30-like"/>
</dbReference>
<keyword evidence="1" id="KW-0808">Transferase</keyword>
<dbReference type="Pfam" id="PF00583">
    <property type="entry name" value="Acetyltransf_1"/>
    <property type="match status" value="1"/>
</dbReference>
<comment type="caution">
    <text evidence="5">The sequence shown here is derived from an EMBL/GenBank/DDBJ whole genome shotgun (WGS) entry which is preliminary data.</text>
</comment>
<dbReference type="InterPro" id="IPR016181">
    <property type="entry name" value="Acyl_CoA_acyltransferase"/>
</dbReference>
<evidence type="ECO:0000313" key="5">
    <source>
        <dbReference type="EMBL" id="GMI06333.1"/>
    </source>
</evidence>
<dbReference type="PROSITE" id="PS51186">
    <property type="entry name" value="GNAT"/>
    <property type="match status" value="1"/>
</dbReference>
<reference evidence="6" key="1">
    <citation type="journal article" date="2023" name="Commun. Biol.">
        <title>Genome analysis of Parmales, the sister group of diatoms, reveals the evolutionary specialization of diatoms from phago-mixotrophs to photoautotrophs.</title>
        <authorList>
            <person name="Ban H."/>
            <person name="Sato S."/>
            <person name="Yoshikawa S."/>
            <person name="Yamada K."/>
            <person name="Nakamura Y."/>
            <person name="Ichinomiya M."/>
            <person name="Sato N."/>
            <person name="Blanc-Mathieu R."/>
            <person name="Endo H."/>
            <person name="Kuwata A."/>
            <person name="Ogata H."/>
        </authorList>
    </citation>
    <scope>NUCLEOTIDE SEQUENCE [LARGE SCALE GENOMIC DNA]</scope>
    <source>
        <strain evidence="6">NIES 3699</strain>
    </source>
</reference>
<evidence type="ECO:0000313" key="6">
    <source>
        <dbReference type="Proteomes" id="UP001165160"/>
    </source>
</evidence>
<proteinExistence type="inferred from homology"/>
<accession>A0A9W7CCT7</accession>
<dbReference type="CDD" id="cd04301">
    <property type="entry name" value="NAT_SF"/>
    <property type="match status" value="1"/>
</dbReference>
<dbReference type="AlphaFoldDB" id="A0A9W7CCT7"/>
<sequence length="264" mass="29123">MSGFPPALPAALPVSSYISQTHGKHVIHYRPYNSELDIDHIQALCSPMLSEPYSVYTYRYFLLKFGDCCWFGFKRNDGSGDAKVPPSSDEEERRAYSCVACCICKIDTSYEIVKVPAVPPKAQKAASEGGSKPGLAGALAKIKLDREAAAAQGEDQEVEVKTGYIGMLSTDPPYRGLDIANRLLSLSIESMIENHGIRAVTLEVEDDNVKAESIYRKVGFTEEGRWKRYYLNGGGAKRLKMNVEGWTKGVRTLTVGRKGKEEVT</sequence>
<evidence type="ECO:0000259" key="4">
    <source>
        <dbReference type="PROSITE" id="PS51186"/>
    </source>
</evidence>
<dbReference type="EMBL" id="BRXX01000345">
    <property type="protein sequence ID" value="GMI06333.1"/>
    <property type="molecule type" value="Genomic_DNA"/>
</dbReference>
<gene>
    <name evidence="5" type="ORF">TrVE_jg7694</name>
</gene>
<dbReference type="Gene3D" id="3.40.630.30">
    <property type="match status" value="1"/>
</dbReference>